<sequence length="511" mass="56942">MAARIGARLHKDGIVANGIELVIRRWVKGREEMGAIFADKTTQFAHVKVLNDSRNTDQCRNSLKLGSNVDMAIICTVTAVHAHSGKGGIVTIWTCSDLQDTALKVAIYGSIPVELNSVSQGSVIAVLNPDLNDHARDYNYRSISIKHCDNVLLIGEVDGLKFCQGVTAKGASCKNLVYTHHQGDFCKFHLKAAFAKPKPNKKMTTVDSADMLKTVHERLENNQKEAGIEHFVFKPAEPPHPTAVLSKLAGLNSLVHKVTQNRMKTSASAHITVPVGVQPNKGRPKDESINRTKEFEAAVRNLKSLMHAGQKESKKILGLLQLIAKYIHYVDRDAARKSPLLKICSDLLEHPVDGVAIESLKLRREFRRILHSPIKDNSTPTYLVEVKRPEGKQVANDRATDKDLDIIMSAASEVDSYVEKENVETMKRKLVTLERMDKAEEMKKAVKEIEITASYCHDCNKWTEYPNPVCKREGHTCSSKKCKKEYHLCLEPSCGYRYFSLNGQKPPSCPG</sequence>
<reference evidence="3 4" key="1">
    <citation type="journal article" date="2017" name="BMC Genomics">
        <title>Whole-genome assembly of Babesia ovata and comparative genomics between closely related pathogens.</title>
        <authorList>
            <person name="Yamagishi J."/>
            <person name="Asada M."/>
            <person name="Hakimi H."/>
            <person name="Tanaka T.Q."/>
            <person name="Sugimoto C."/>
            <person name="Kawazu S."/>
        </authorList>
    </citation>
    <scope>NUCLEOTIDE SEQUENCE [LARGE SCALE GENOMIC DNA]</scope>
    <source>
        <strain evidence="3 4">Miyake</strain>
    </source>
</reference>
<accession>A0A2H6KF33</accession>
<dbReference type="GO" id="GO:0003697">
    <property type="term" value="F:single-stranded DNA binding"/>
    <property type="evidence" value="ECO:0007669"/>
    <property type="project" value="InterPro"/>
</dbReference>
<evidence type="ECO:0000259" key="2">
    <source>
        <dbReference type="Pfam" id="PF09329"/>
    </source>
</evidence>
<dbReference type="OrthoDB" id="273123at2759"/>
<dbReference type="PANTHER" id="PTHR13454:SF11">
    <property type="entry name" value="PROTEIN MCM10 HOMOLOG"/>
    <property type="match status" value="1"/>
</dbReference>
<dbReference type="Proteomes" id="UP000236319">
    <property type="component" value="Unassembled WGS sequence"/>
</dbReference>
<comment type="caution">
    <text evidence="3">The sequence shown here is derived from an EMBL/GenBank/DDBJ whole genome shotgun (WGS) entry which is preliminary data.</text>
</comment>
<dbReference type="EMBL" id="BDSA01000003">
    <property type="protein sequence ID" value="GBE61587.1"/>
    <property type="molecule type" value="Genomic_DNA"/>
</dbReference>
<dbReference type="Gene3D" id="2.40.50.140">
    <property type="entry name" value="Nucleic acid-binding proteins"/>
    <property type="match status" value="1"/>
</dbReference>
<feature type="domain" description="Zinc finger Mcm10/DnaG-type" evidence="2">
    <location>
        <begin position="155"/>
        <end position="198"/>
    </location>
</feature>
<evidence type="ECO:0000313" key="3">
    <source>
        <dbReference type="EMBL" id="GBE61587.1"/>
    </source>
</evidence>
<dbReference type="GeneID" id="39875357"/>
<evidence type="ECO:0000313" key="4">
    <source>
        <dbReference type="Proteomes" id="UP000236319"/>
    </source>
</evidence>
<keyword evidence="4" id="KW-1185">Reference proteome</keyword>
<dbReference type="Pfam" id="PF09329">
    <property type="entry name" value="zf-primase"/>
    <property type="match status" value="1"/>
</dbReference>
<gene>
    <name evidence="3" type="ORF">BOVATA_030800</name>
</gene>
<dbReference type="RefSeq" id="XP_028867830.1">
    <property type="nucleotide sequence ID" value="XM_029011997.1"/>
</dbReference>
<dbReference type="AlphaFoldDB" id="A0A2H6KF33"/>
<evidence type="ECO:0000256" key="1">
    <source>
        <dbReference type="ARBA" id="ARBA00009679"/>
    </source>
</evidence>
<dbReference type="PANTHER" id="PTHR13454">
    <property type="entry name" value="PROTEIN MCM10 HOMOLOG"/>
    <property type="match status" value="1"/>
</dbReference>
<dbReference type="InterPro" id="IPR015408">
    <property type="entry name" value="Znf_Mcm10/DnaG"/>
</dbReference>
<organism evidence="3 4">
    <name type="scientific">Babesia ovata</name>
    <dbReference type="NCBI Taxonomy" id="189622"/>
    <lineage>
        <taxon>Eukaryota</taxon>
        <taxon>Sar</taxon>
        <taxon>Alveolata</taxon>
        <taxon>Apicomplexa</taxon>
        <taxon>Aconoidasida</taxon>
        <taxon>Piroplasmida</taxon>
        <taxon>Babesiidae</taxon>
        <taxon>Babesia</taxon>
    </lineage>
</organism>
<dbReference type="VEuPathDB" id="PiroplasmaDB:BOVATA_030800"/>
<name>A0A2H6KF33_9APIC</name>
<proteinExistence type="inferred from homology"/>
<dbReference type="InterPro" id="IPR012340">
    <property type="entry name" value="NA-bd_OB-fold"/>
</dbReference>
<dbReference type="GO" id="GO:0043596">
    <property type="term" value="C:nuclear replication fork"/>
    <property type="evidence" value="ECO:0007669"/>
    <property type="project" value="TreeGrafter"/>
</dbReference>
<comment type="similarity">
    <text evidence="1">Belongs to the MCM10 family.</text>
</comment>
<dbReference type="InterPro" id="IPR040184">
    <property type="entry name" value="Mcm10"/>
</dbReference>
<protein>
    <submittedName>
        <fullName evidence="3">Mcm10 replication factor</fullName>
    </submittedName>
</protein>
<dbReference type="GO" id="GO:0006270">
    <property type="term" value="P:DNA replication initiation"/>
    <property type="evidence" value="ECO:0007669"/>
    <property type="project" value="InterPro"/>
</dbReference>
<dbReference type="GO" id="GO:0003688">
    <property type="term" value="F:DNA replication origin binding"/>
    <property type="evidence" value="ECO:0007669"/>
    <property type="project" value="TreeGrafter"/>
</dbReference>